<feature type="transmembrane region" description="Helical" evidence="6">
    <location>
        <begin position="263"/>
        <end position="286"/>
    </location>
</feature>
<feature type="transmembrane region" description="Helical" evidence="6">
    <location>
        <begin position="414"/>
        <end position="433"/>
    </location>
</feature>
<dbReference type="Pfam" id="PF03619">
    <property type="entry name" value="Solute_trans_a"/>
    <property type="match status" value="1"/>
</dbReference>
<feature type="transmembrane region" description="Helical" evidence="6">
    <location>
        <begin position="520"/>
        <end position="540"/>
    </location>
</feature>
<protein>
    <recommendedName>
        <fullName evidence="9">Transmembrane protein 184C</fullName>
    </recommendedName>
</protein>
<keyword evidence="4 6" id="KW-0472">Membrane</keyword>
<reference evidence="7 8" key="1">
    <citation type="submission" date="2024-01" db="EMBL/GenBank/DDBJ databases">
        <title>The genomes of 5 underutilized Papilionoideae crops provide insights into root nodulation and disease resistanc.</title>
        <authorList>
            <person name="Jiang F."/>
        </authorList>
    </citation>
    <scope>NUCLEOTIDE SEQUENCE [LARGE SCALE GENOMIC DNA]</scope>
    <source>
        <strain evidence="7">LVBAO_FW01</strain>
        <tissue evidence="7">Leaves</tissue>
    </source>
</reference>
<feature type="transmembrane region" description="Helical" evidence="6">
    <location>
        <begin position="445"/>
        <end position="467"/>
    </location>
</feature>
<evidence type="ECO:0000313" key="8">
    <source>
        <dbReference type="Proteomes" id="UP001367508"/>
    </source>
</evidence>
<feature type="transmembrane region" description="Helical" evidence="6">
    <location>
        <begin position="298"/>
        <end position="317"/>
    </location>
</feature>
<feature type="transmembrane region" description="Helical" evidence="6">
    <location>
        <begin position="119"/>
        <end position="142"/>
    </location>
</feature>
<evidence type="ECO:0000256" key="5">
    <source>
        <dbReference type="SAM" id="MobiDB-lite"/>
    </source>
</evidence>
<feature type="region of interest" description="Disordered" evidence="5">
    <location>
        <begin position="684"/>
        <end position="708"/>
    </location>
</feature>
<evidence type="ECO:0000256" key="6">
    <source>
        <dbReference type="SAM" id="Phobius"/>
    </source>
</evidence>
<evidence type="ECO:0000256" key="2">
    <source>
        <dbReference type="ARBA" id="ARBA00022692"/>
    </source>
</evidence>
<comment type="caution">
    <text evidence="7">The sequence shown here is derived from an EMBL/GenBank/DDBJ whole genome shotgun (WGS) entry which is preliminary data.</text>
</comment>
<name>A0AAN9QXQ0_CANGL</name>
<gene>
    <name evidence="7" type="ORF">VNO77_10175</name>
</gene>
<dbReference type="PANTHER" id="PTHR23423">
    <property type="entry name" value="ORGANIC SOLUTE TRANSPORTER-RELATED"/>
    <property type="match status" value="1"/>
</dbReference>
<feature type="transmembrane region" description="Helical" evidence="6">
    <location>
        <begin position="180"/>
        <end position="199"/>
    </location>
</feature>
<keyword evidence="8" id="KW-1185">Reference proteome</keyword>
<feature type="transmembrane region" description="Helical" evidence="6">
    <location>
        <begin position="488"/>
        <end position="508"/>
    </location>
</feature>
<evidence type="ECO:0000256" key="1">
    <source>
        <dbReference type="ARBA" id="ARBA00004141"/>
    </source>
</evidence>
<sequence>MVLLTLTDERTILYNLVMMSHSFVYQQMSEVRLSHTLTSQQSHRTPSKKTSFQSTTPIAAVTQDLPGPVNSCPRSFVAIAAMIFALAHGVFLLPLGIYSRSRVLAFSSILHATTKCRGSWKIFGGLCLLLLAAAHTVLPTLLRDECTCYLNSTGHWRSVSSYLKSLYTSSASNHVDFEELLLYQKAGFVVLYSISYRVLAFRKDRRETVQNAKFHGSVDTSHCVEYSQDILCSSIFLFTLVESTSKSGTMWPLNVGVESTGTVSWTVFSSSIFVLVALVISMYLIFEHLSAYNQPEEQKFLIGLILMVPVYALESFLSLLDSGAAFNCEVIRDCYEAFALYCFERYLIACLGGEDKTIQFMESMSPADSSTPLLKESYAYGVVEHPFPLNCFIRDWYLGLDFYQYVKIGIVQYMILKMICALLAMILQSFGVYGEGKFEWKYGYPYLACILNFSQTWALYCLVQFYSVTKDKLEPIKPLAKFLTFKSIIFLTWWQGVAVAFLFSMGAFKGSLAQELKMRIQDYIICIEMGFAAVVHLYVFPAVPYKRGERCVRNVAVMEDYASLGTPPDPAEVQDSERSTRMQLARHDERERHMKFTHNVRDVIFGSGEIIVDDMKFTVSHVVEPVERGIAKLNKTLHQISENVKRHDEERRRNTKVKDDSYLIPLRSWRTEFSDVHDRLVEGSVSDSGLPSRKRHLQSKASASRVRT</sequence>
<keyword evidence="3 6" id="KW-1133">Transmembrane helix</keyword>
<keyword evidence="2 6" id="KW-0812">Transmembrane</keyword>
<organism evidence="7 8">
    <name type="scientific">Canavalia gladiata</name>
    <name type="common">Sword bean</name>
    <name type="synonym">Dolichos gladiatus</name>
    <dbReference type="NCBI Taxonomy" id="3824"/>
    <lineage>
        <taxon>Eukaryota</taxon>
        <taxon>Viridiplantae</taxon>
        <taxon>Streptophyta</taxon>
        <taxon>Embryophyta</taxon>
        <taxon>Tracheophyta</taxon>
        <taxon>Spermatophyta</taxon>
        <taxon>Magnoliopsida</taxon>
        <taxon>eudicotyledons</taxon>
        <taxon>Gunneridae</taxon>
        <taxon>Pentapetalae</taxon>
        <taxon>rosids</taxon>
        <taxon>fabids</taxon>
        <taxon>Fabales</taxon>
        <taxon>Fabaceae</taxon>
        <taxon>Papilionoideae</taxon>
        <taxon>50 kb inversion clade</taxon>
        <taxon>NPAAA clade</taxon>
        <taxon>indigoferoid/millettioid clade</taxon>
        <taxon>Phaseoleae</taxon>
        <taxon>Canavalia</taxon>
    </lineage>
</organism>
<accession>A0AAN9QXQ0</accession>
<dbReference type="EMBL" id="JAYMYQ010000002">
    <property type="protein sequence ID" value="KAK7351036.1"/>
    <property type="molecule type" value="Genomic_DNA"/>
</dbReference>
<feature type="transmembrane region" description="Helical" evidence="6">
    <location>
        <begin position="76"/>
        <end position="98"/>
    </location>
</feature>
<evidence type="ECO:0000256" key="4">
    <source>
        <dbReference type="ARBA" id="ARBA00023136"/>
    </source>
</evidence>
<evidence type="ECO:0000313" key="7">
    <source>
        <dbReference type="EMBL" id="KAK7351036.1"/>
    </source>
</evidence>
<evidence type="ECO:0000256" key="3">
    <source>
        <dbReference type="ARBA" id="ARBA00022989"/>
    </source>
</evidence>
<evidence type="ECO:0008006" key="9">
    <source>
        <dbReference type="Google" id="ProtNLM"/>
    </source>
</evidence>
<dbReference type="SMART" id="SM01417">
    <property type="entry name" value="Solute_trans_a"/>
    <property type="match status" value="1"/>
</dbReference>
<dbReference type="InterPro" id="IPR005178">
    <property type="entry name" value="Ostalpha/TMEM184C"/>
</dbReference>
<proteinExistence type="predicted"/>
<dbReference type="GO" id="GO:0016020">
    <property type="term" value="C:membrane"/>
    <property type="evidence" value="ECO:0007669"/>
    <property type="project" value="UniProtKB-SubCell"/>
</dbReference>
<dbReference type="Proteomes" id="UP001367508">
    <property type="component" value="Unassembled WGS sequence"/>
</dbReference>
<dbReference type="AlphaFoldDB" id="A0AAN9QXQ0"/>
<comment type="subcellular location">
    <subcellularLocation>
        <location evidence="1">Membrane</location>
        <topology evidence="1">Multi-pass membrane protein</topology>
    </subcellularLocation>
</comment>